<evidence type="ECO:0000313" key="3">
    <source>
        <dbReference type="Proteomes" id="UP000249913"/>
    </source>
</evidence>
<evidence type="ECO:0000313" key="2">
    <source>
        <dbReference type="EMBL" id="SPZ99256.1"/>
    </source>
</evidence>
<feature type="compositionally biased region" description="Basic and acidic residues" evidence="1">
    <location>
        <begin position="1"/>
        <end position="13"/>
    </location>
</feature>
<feature type="region of interest" description="Disordered" evidence="1">
    <location>
        <begin position="1"/>
        <end position="54"/>
    </location>
</feature>
<sequence length="88" mass="10297">MSEKDKEEFEAFKKRSPKYNPGMNDQAEMDNESEDIQHHDIDNNKAIQNDLPDQKVDDKTIKMLLIKKKNTITVKIIQQKLKLNKGIL</sequence>
<organism evidence="2 3">
    <name type="scientific">Staphylococcus aureus</name>
    <dbReference type="NCBI Taxonomy" id="1280"/>
    <lineage>
        <taxon>Bacteria</taxon>
        <taxon>Bacillati</taxon>
        <taxon>Bacillota</taxon>
        <taxon>Bacilli</taxon>
        <taxon>Bacillales</taxon>
        <taxon>Staphylococcaceae</taxon>
        <taxon>Staphylococcus</taxon>
    </lineage>
</organism>
<reference evidence="2 3" key="1">
    <citation type="submission" date="2018-06" db="EMBL/GenBank/DDBJ databases">
        <authorList>
            <consortium name="Pathogen Informatics"/>
            <person name="Doyle S."/>
        </authorList>
    </citation>
    <scope>NUCLEOTIDE SEQUENCE [LARGE SCALE GENOMIC DNA]</scope>
    <source>
        <strain evidence="2 3">NCTC7878</strain>
    </source>
</reference>
<proteinExistence type="predicted"/>
<protein>
    <submittedName>
        <fullName evidence="2">Lipoprotein</fullName>
    </submittedName>
</protein>
<accession>A0A2X2K415</accession>
<evidence type="ECO:0000256" key="1">
    <source>
        <dbReference type="SAM" id="MobiDB-lite"/>
    </source>
</evidence>
<dbReference type="EMBL" id="UAUX01000010">
    <property type="protein sequence ID" value="SPZ99256.1"/>
    <property type="molecule type" value="Genomic_DNA"/>
</dbReference>
<gene>
    <name evidence="2" type="ORF">NCTC7878_02416</name>
</gene>
<dbReference type="Proteomes" id="UP000249913">
    <property type="component" value="Unassembled WGS sequence"/>
</dbReference>
<dbReference type="AlphaFoldDB" id="A0A2X2K415"/>
<name>A0A2X2K415_STAAU</name>
<keyword evidence="2" id="KW-0449">Lipoprotein</keyword>